<sequence length="294" mass="33971">MAVTNAPFNTLEFPYRKCFVTARPFGKLASKYIAYYYFHHATDPEYQEKYTYYPNYQHALTIYRNSAIVLTPESSIVTPSATAQLHIIYAINLEKSVTVQLRGKFDKIGVVFHPLGINHFINAPLQAILQDQISVFDAFGTEFEEQLQKVYQEETIVQKTALLDAFFERQFVPFEVPGLQKAVQEIIHTNGTIKVAALAESLGINRKTLLRQFQKHLCCTIEAYKKSVRFRNTLNYAQQNREHLNLTDVALYNLYYDQSHFNHEFRSITQITPATLLSKISTLGSEELYWTQET</sequence>
<dbReference type="InterPro" id="IPR050204">
    <property type="entry name" value="AraC_XylS_family_regulators"/>
</dbReference>
<dbReference type="PANTHER" id="PTHR46796">
    <property type="entry name" value="HTH-TYPE TRANSCRIPTIONAL ACTIVATOR RHAS-RELATED"/>
    <property type="match status" value="1"/>
</dbReference>
<keyword evidence="3" id="KW-0804">Transcription</keyword>
<keyword evidence="1" id="KW-0805">Transcription regulation</keyword>
<dbReference type="GO" id="GO:0003700">
    <property type="term" value="F:DNA-binding transcription factor activity"/>
    <property type="evidence" value="ECO:0007669"/>
    <property type="project" value="InterPro"/>
</dbReference>
<dbReference type="Proteomes" id="UP000244677">
    <property type="component" value="Chromosome"/>
</dbReference>
<dbReference type="Gene3D" id="1.10.10.60">
    <property type="entry name" value="Homeodomain-like"/>
    <property type="match status" value="1"/>
</dbReference>
<evidence type="ECO:0000313" key="5">
    <source>
        <dbReference type="EMBL" id="AWG25509.1"/>
    </source>
</evidence>
<dbReference type="Pfam" id="PF12833">
    <property type="entry name" value="HTH_18"/>
    <property type="match status" value="1"/>
</dbReference>
<dbReference type="EMBL" id="CP020919">
    <property type="protein sequence ID" value="AWG25509.1"/>
    <property type="molecule type" value="Genomic_DNA"/>
</dbReference>
<dbReference type="PROSITE" id="PS01124">
    <property type="entry name" value="HTH_ARAC_FAMILY_2"/>
    <property type="match status" value="1"/>
</dbReference>
<evidence type="ECO:0000256" key="2">
    <source>
        <dbReference type="ARBA" id="ARBA00023125"/>
    </source>
</evidence>
<keyword evidence="6" id="KW-1185">Reference proteome</keyword>
<feature type="domain" description="HTH araC/xylS-type" evidence="4">
    <location>
        <begin position="177"/>
        <end position="279"/>
    </location>
</feature>
<dbReference type="RefSeq" id="WP_108737099.1">
    <property type="nucleotide sequence ID" value="NZ_CP020919.1"/>
</dbReference>
<keyword evidence="2" id="KW-0238">DNA-binding</keyword>
<protein>
    <recommendedName>
        <fullName evidence="4">HTH araC/xylS-type domain-containing protein</fullName>
    </recommendedName>
</protein>
<reference evidence="5 6" key="1">
    <citation type="submission" date="2017-04" db="EMBL/GenBank/DDBJ databases">
        <title>Complete genome sequence of Flavobacterium kingsejong AJ004.</title>
        <authorList>
            <person name="Lee P.C."/>
        </authorList>
    </citation>
    <scope>NUCLEOTIDE SEQUENCE [LARGE SCALE GENOMIC DNA]</scope>
    <source>
        <strain evidence="5 6">AJ004</strain>
    </source>
</reference>
<evidence type="ECO:0000256" key="1">
    <source>
        <dbReference type="ARBA" id="ARBA00023015"/>
    </source>
</evidence>
<gene>
    <name evidence="5" type="ORF">FK004_09805</name>
</gene>
<dbReference type="KEGG" id="fki:FK004_09805"/>
<dbReference type="GO" id="GO:0043565">
    <property type="term" value="F:sequence-specific DNA binding"/>
    <property type="evidence" value="ECO:0007669"/>
    <property type="project" value="InterPro"/>
</dbReference>
<dbReference type="AlphaFoldDB" id="A0A2S1LP63"/>
<evidence type="ECO:0000259" key="4">
    <source>
        <dbReference type="PROSITE" id="PS01124"/>
    </source>
</evidence>
<name>A0A2S1LP63_9FLAO</name>
<dbReference type="InterPro" id="IPR018060">
    <property type="entry name" value="HTH_AraC"/>
</dbReference>
<proteinExistence type="predicted"/>
<dbReference type="OrthoDB" id="662446at2"/>
<evidence type="ECO:0000256" key="3">
    <source>
        <dbReference type="ARBA" id="ARBA00023163"/>
    </source>
</evidence>
<dbReference type="PANTHER" id="PTHR46796:SF13">
    <property type="entry name" value="HTH-TYPE TRANSCRIPTIONAL ACTIVATOR RHAS"/>
    <property type="match status" value="1"/>
</dbReference>
<accession>A0A2S1LP63</accession>
<organism evidence="5 6">
    <name type="scientific">Flavobacterium kingsejongi</name>
    <dbReference type="NCBI Taxonomy" id="1678728"/>
    <lineage>
        <taxon>Bacteria</taxon>
        <taxon>Pseudomonadati</taxon>
        <taxon>Bacteroidota</taxon>
        <taxon>Flavobacteriia</taxon>
        <taxon>Flavobacteriales</taxon>
        <taxon>Flavobacteriaceae</taxon>
        <taxon>Flavobacterium</taxon>
    </lineage>
</organism>
<evidence type="ECO:0000313" key="6">
    <source>
        <dbReference type="Proteomes" id="UP000244677"/>
    </source>
</evidence>
<dbReference type="SMART" id="SM00342">
    <property type="entry name" value="HTH_ARAC"/>
    <property type="match status" value="1"/>
</dbReference>